<dbReference type="InterPro" id="IPR049468">
    <property type="entry name" value="Restrct_endonuc-II-like_dom"/>
</dbReference>
<dbReference type="PANTHER" id="PTHR10887">
    <property type="entry name" value="DNA2/NAM7 HELICASE FAMILY"/>
    <property type="match status" value="1"/>
</dbReference>
<dbReference type="PANTHER" id="PTHR10887:SF530">
    <property type="entry name" value="SUPERFAMILY I DNA HELICASES"/>
    <property type="match status" value="1"/>
</dbReference>
<keyword evidence="5" id="KW-0251">Elongation factor</keyword>
<dbReference type="InterPro" id="IPR027417">
    <property type="entry name" value="P-loop_NTPase"/>
</dbReference>
<protein>
    <submittedName>
        <fullName evidence="5">GreA/GreB family elongation factor</fullName>
    </submittedName>
</protein>
<feature type="domain" description="Restriction endonuclease type II-like" evidence="4">
    <location>
        <begin position="1376"/>
        <end position="1473"/>
    </location>
</feature>
<name>A0ABR8WM48_9FLAO</name>
<dbReference type="InterPro" id="IPR036953">
    <property type="entry name" value="GreA/GreB_C_sf"/>
</dbReference>
<dbReference type="InterPro" id="IPR045055">
    <property type="entry name" value="DNA2/NAM7-like"/>
</dbReference>
<dbReference type="Gene3D" id="3.40.50.300">
    <property type="entry name" value="P-loop containing nucleotide triphosphate hydrolases"/>
    <property type="match status" value="3"/>
</dbReference>
<sequence length="1615" mass="185102">MELSLPFLKELQNRLKVGNRLSTHLNAIPKKSNYKLDFSLLSAIDQNMPQDFLETLFSKGKFRFEISWKDKEIDLFNLSVGEHKKFSAISKIFTSLLNQVTVIKEERGVETFGFGFPLLIRRNRTDKKLTVAPLIIWKLKVERSKKNDAWIISREPDSDIYLNEVLDNHLQADGGIFLDPLSADLVGDGLITKEELYDVCTAVLKKTNVSKIANLENNLKKIFSEITPILSEEEYEDLPLNDTNSFLTYSGLFSYFEIQKQNIIKDYDALLSLEGAELVQGHPEGNVFQSLTSIPTDPSQQSFLNSIDKIRHLVIQGPPGTGKSQTLTALLVNAMENGKKTIVVCEKHTALDVLHKSLDRVGLSSHVALINDASERRQTIVSAARSRVNNLHRLSSTYANGPLKYKAQLKNIKAAIDRINQQHKSLDVKMLELYSWSDIVGKYLKNHRFNDAQKVAFPLNMAFAFTYEEYDEWRTLLQKGQQLYADYTSSGEITLLTRESFLNNSFYSFEEELETAFEAYDQSLNKISELKNQLYNQFIVQRNKKLYAQKDIIDASLSKLRTNVLNVYALISTHKVKFTENNKADFDRDISRFSDIVTSLQNIWNRNQKKPDFLNEQTQRSFGFKIGSWFSSEKKSILSDVKQFNELYDALSFSVSTSPNFDGLEPAQDISLNVKSFNNFNSSYTSAISEFTRKSEKGFNSLDLPYLSTLTDSAGIIGHLQLLLQRNFLSVNQKKLLDDLISDINNFFASQELNWLELTSALNHSPDFKFDFEYNSKLVDNEKQISKIEKRIATVVESIQSKIDFEFLNADILKDKDLFSHLEIYRELVEAYDSLTSKILSDNYISNCTLPVNINAFIDYVNNLINQKRALYDEHPSALSNSYKWINFNEGLNESQKKVIANVKTEENWEYSFLMFYFDRLLKKNASDDLPTDEIFLNDYKKKIINVEETQISSINDFWYKKQRDAVSRFNSASPYFQFNNLYNLRGAAGNRRYSLRNLIEHNCDLFTDLHPIILTTPDVASTLFREKNGYFDFVVFDEASQLRLEDNLPAMLKGKQIIIAGDEHQMPPSSFFEKKLIAGLLESEEEDEEESFAIKDKSSVEAGLLSSISLLDAVSELNFKNQHLNFHYRSRHPFLIDFSNYAFYGQKLVPLPVAVEYTPIKYIHVGGIYESNTNDKEAEVVMSILKNNIHKDSQGKYPSVGIATFNIKQRDLIKTKILELKKVDRDRDFIKKIERLESDGLFIKNLENIQGDERDVIIMSTTYGPDEEGKFHQRFGQLNNSKGYKLLNVIVTRAKYKNYIVTSIPEEHIGNYQSYLKTTGTNHGKAPLYAYLAYAKAVSEKNEDLRKSVLQALALNNPASSESISAIEDKLESIFEEEVYTRLRETELRDFIELQYKVGGFRIDMVIDLKMPGIPKIALECDGAKFHSSEEAYLYDFHRQKILESHGFIFHRIWGTNWWRNPDYEIQKLLEFVNNVKTPKSGDLFANSDLSEGIYSEDIIISIEEPEILLDSASPSVENIDSLYPEEDIILVDTELQKIEIGSYVTINYINQKQILQFKIVSPKTAANEANPKIREVLFNSPLGKAVMGKTVGDSASIEGVDNIVEILEISYHS</sequence>
<dbReference type="InterPro" id="IPR041677">
    <property type="entry name" value="DNA2/NAM7_AAA_11"/>
</dbReference>
<gene>
    <name evidence="5" type="ORF">H9628_06595</name>
</gene>
<evidence type="ECO:0000259" key="3">
    <source>
        <dbReference type="Pfam" id="PF13087"/>
    </source>
</evidence>
<dbReference type="Pfam" id="PF13087">
    <property type="entry name" value="AAA_12"/>
    <property type="match status" value="1"/>
</dbReference>
<dbReference type="Pfam" id="PF18741">
    <property type="entry name" value="MTES_1575"/>
    <property type="match status" value="1"/>
</dbReference>
<dbReference type="InterPro" id="IPR011335">
    <property type="entry name" value="Restrct_endonuc-II-like"/>
</dbReference>
<dbReference type="Pfam" id="PF01272">
    <property type="entry name" value="GreA_GreB"/>
    <property type="match status" value="1"/>
</dbReference>
<dbReference type="Pfam" id="PF13086">
    <property type="entry name" value="AAA_11"/>
    <property type="match status" value="1"/>
</dbReference>
<feature type="domain" description="DNA2/NAM7 helicase-like C-terminal" evidence="3">
    <location>
        <begin position="1110"/>
        <end position="1303"/>
    </location>
</feature>
<dbReference type="EMBL" id="JACSPS010000002">
    <property type="protein sequence ID" value="MBD8018134.1"/>
    <property type="molecule type" value="Genomic_DNA"/>
</dbReference>
<keyword evidence="6" id="KW-1185">Reference proteome</keyword>
<dbReference type="InterPro" id="IPR047187">
    <property type="entry name" value="SF1_C_Upf1"/>
</dbReference>
<evidence type="ECO:0000313" key="6">
    <source>
        <dbReference type="Proteomes" id="UP000626242"/>
    </source>
</evidence>
<evidence type="ECO:0000259" key="1">
    <source>
        <dbReference type="Pfam" id="PF01272"/>
    </source>
</evidence>
<proteinExistence type="predicted"/>
<evidence type="ECO:0000259" key="4">
    <source>
        <dbReference type="Pfam" id="PF18741"/>
    </source>
</evidence>
<dbReference type="SUPFAM" id="SSF52980">
    <property type="entry name" value="Restriction endonuclease-like"/>
    <property type="match status" value="1"/>
</dbReference>
<dbReference type="SUPFAM" id="SSF54534">
    <property type="entry name" value="FKBP-like"/>
    <property type="match status" value="1"/>
</dbReference>
<accession>A0ABR8WM48</accession>
<organism evidence="5 6">
    <name type="scientific">Kaistella pullorum</name>
    <dbReference type="NCBI Taxonomy" id="2763074"/>
    <lineage>
        <taxon>Bacteria</taxon>
        <taxon>Pseudomonadati</taxon>
        <taxon>Bacteroidota</taxon>
        <taxon>Flavobacteriia</taxon>
        <taxon>Flavobacteriales</taxon>
        <taxon>Weeksellaceae</taxon>
        <taxon>Chryseobacterium group</taxon>
        <taxon>Kaistella</taxon>
    </lineage>
</organism>
<keyword evidence="5" id="KW-0648">Protein biosynthesis</keyword>
<feature type="domain" description="DNA2/NAM7 helicase helicase" evidence="2">
    <location>
        <begin position="299"/>
        <end position="455"/>
    </location>
</feature>
<dbReference type="InterPro" id="IPR001437">
    <property type="entry name" value="Tscrpt_elong_fac_GreA/B_C"/>
</dbReference>
<dbReference type="Proteomes" id="UP000626242">
    <property type="component" value="Unassembled WGS sequence"/>
</dbReference>
<reference evidence="5 6" key="1">
    <citation type="submission" date="2020-08" db="EMBL/GenBank/DDBJ databases">
        <title>A Genomic Blueprint of the Chicken Gut Microbiome.</title>
        <authorList>
            <person name="Gilroy R."/>
            <person name="Ravi A."/>
            <person name="Getino M."/>
            <person name="Pursley I."/>
            <person name="Horton D.L."/>
            <person name="Alikhan N.-F."/>
            <person name="Baker D."/>
            <person name="Gharbi K."/>
            <person name="Hall N."/>
            <person name="Watson M."/>
            <person name="Adriaenssens E.M."/>
            <person name="Foster-Nyarko E."/>
            <person name="Jarju S."/>
            <person name="Secka A."/>
            <person name="Antonio M."/>
            <person name="Oren A."/>
            <person name="Chaudhuri R."/>
            <person name="La Ragione R.M."/>
            <person name="Hildebrand F."/>
            <person name="Pallen M.J."/>
        </authorList>
    </citation>
    <scope>NUCLEOTIDE SEQUENCE [LARGE SCALE GENOMIC DNA]</scope>
    <source>
        <strain evidence="5 6">Sa1CVA4</strain>
    </source>
</reference>
<dbReference type="RefSeq" id="WP_251833330.1">
    <property type="nucleotide sequence ID" value="NZ_JACSPS010000002.1"/>
</dbReference>
<dbReference type="CDD" id="cd18808">
    <property type="entry name" value="SF1_C_Upf1"/>
    <property type="match status" value="1"/>
</dbReference>
<evidence type="ECO:0000313" key="5">
    <source>
        <dbReference type="EMBL" id="MBD8018134.1"/>
    </source>
</evidence>
<feature type="domain" description="Transcription elongation factor GreA/GreB C-terminal" evidence="1">
    <location>
        <begin position="1538"/>
        <end position="1613"/>
    </location>
</feature>
<comment type="caution">
    <text evidence="5">The sequence shown here is derived from an EMBL/GenBank/DDBJ whole genome shotgun (WGS) entry which is preliminary data.</text>
</comment>
<dbReference type="InterPro" id="IPR041679">
    <property type="entry name" value="DNA2/NAM7-like_C"/>
</dbReference>
<dbReference type="Gene3D" id="3.10.50.30">
    <property type="entry name" value="Transcription elongation factor, GreA/GreB, C-terminal domain"/>
    <property type="match status" value="1"/>
</dbReference>
<dbReference type="GO" id="GO:0003746">
    <property type="term" value="F:translation elongation factor activity"/>
    <property type="evidence" value="ECO:0007669"/>
    <property type="project" value="UniProtKB-KW"/>
</dbReference>
<dbReference type="SUPFAM" id="SSF52540">
    <property type="entry name" value="P-loop containing nucleoside triphosphate hydrolases"/>
    <property type="match status" value="2"/>
</dbReference>
<evidence type="ECO:0000259" key="2">
    <source>
        <dbReference type="Pfam" id="PF13086"/>
    </source>
</evidence>
<dbReference type="Gene3D" id="3.40.960.10">
    <property type="entry name" value="VSR Endonuclease"/>
    <property type="match status" value="1"/>
</dbReference>